<keyword evidence="3" id="KW-1185">Reference proteome</keyword>
<reference evidence="2 3" key="1">
    <citation type="journal article" date="2012" name="Proc. Natl. Acad. Sci. U.S.A.">
        <title>Comparative genomics of Ceriporiopsis subvermispora and Phanerochaete chrysosporium provide insight into selective ligninolysis.</title>
        <authorList>
            <person name="Fernandez-Fueyo E."/>
            <person name="Ruiz-Duenas F.J."/>
            <person name="Ferreira P."/>
            <person name="Floudas D."/>
            <person name="Hibbett D.S."/>
            <person name="Canessa P."/>
            <person name="Larrondo L.F."/>
            <person name="James T.Y."/>
            <person name="Seelenfreund D."/>
            <person name="Lobos S."/>
            <person name="Polanco R."/>
            <person name="Tello M."/>
            <person name="Honda Y."/>
            <person name="Watanabe T."/>
            <person name="Watanabe T."/>
            <person name="Ryu J.S."/>
            <person name="Kubicek C.P."/>
            <person name="Schmoll M."/>
            <person name="Gaskell J."/>
            <person name="Hammel K.E."/>
            <person name="St John F.J."/>
            <person name="Vanden Wymelenberg A."/>
            <person name="Sabat G."/>
            <person name="Splinter BonDurant S."/>
            <person name="Syed K."/>
            <person name="Yadav J.S."/>
            <person name="Doddapaneni H."/>
            <person name="Subramanian V."/>
            <person name="Lavin J.L."/>
            <person name="Oguiza J.A."/>
            <person name="Perez G."/>
            <person name="Pisabarro A.G."/>
            <person name="Ramirez L."/>
            <person name="Santoyo F."/>
            <person name="Master E."/>
            <person name="Coutinho P.M."/>
            <person name="Henrissat B."/>
            <person name="Lombard V."/>
            <person name="Magnuson J.K."/>
            <person name="Kuees U."/>
            <person name="Hori C."/>
            <person name="Igarashi K."/>
            <person name="Samejima M."/>
            <person name="Held B.W."/>
            <person name="Barry K.W."/>
            <person name="LaButti K.M."/>
            <person name="Lapidus A."/>
            <person name="Lindquist E.A."/>
            <person name="Lucas S.M."/>
            <person name="Riley R."/>
            <person name="Salamov A.A."/>
            <person name="Hoffmeister D."/>
            <person name="Schwenk D."/>
            <person name="Hadar Y."/>
            <person name="Yarden O."/>
            <person name="de Vries R.P."/>
            <person name="Wiebenga A."/>
            <person name="Stenlid J."/>
            <person name="Eastwood D."/>
            <person name="Grigoriev I.V."/>
            <person name="Berka R.M."/>
            <person name="Blanchette R.A."/>
            <person name="Kersten P."/>
            <person name="Martinez A.T."/>
            <person name="Vicuna R."/>
            <person name="Cullen D."/>
        </authorList>
    </citation>
    <scope>NUCLEOTIDE SEQUENCE [LARGE SCALE GENOMIC DNA]</scope>
    <source>
        <strain evidence="2 3">B</strain>
    </source>
</reference>
<sequence>MVHSDLPPAPTAHASVNLSFSKVLQYPTGTDLSSAVPSYVPFVEDTRPGLQLYTQTSLSVPPPLYSPSSPDTEFLSQESQDSTPSPTDVSGLPVPTYSTAVAEASATAAGEGSSPRTLLPDPGYCFPEPTTPTSPRSRSRSRTASSSSAHTIDARFALTHPYARLYTKRDGTKRRKMWNHALEKALFSPQEISTMGAPHRRTIYTASLEAHVDRLHQQLLDYALFPVPFEKLDPFRGLNSKTAKSMVAGLWRDSAEMKMKLLELERSVCDAFSALRPLD</sequence>
<feature type="compositionally biased region" description="Polar residues" evidence="1">
    <location>
        <begin position="74"/>
        <end position="88"/>
    </location>
</feature>
<feature type="compositionally biased region" description="Low complexity" evidence="1">
    <location>
        <begin position="131"/>
        <end position="149"/>
    </location>
</feature>
<protein>
    <submittedName>
        <fullName evidence="2">Uncharacterized protein</fullName>
    </submittedName>
</protein>
<dbReference type="AlphaFoldDB" id="M2PZ54"/>
<proteinExistence type="predicted"/>
<dbReference type="Proteomes" id="UP000016930">
    <property type="component" value="Unassembled WGS sequence"/>
</dbReference>
<evidence type="ECO:0000313" key="2">
    <source>
        <dbReference type="EMBL" id="EMD42214.1"/>
    </source>
</evidence>
<organism evidence="2 3">
    <name type="scientific">Ceriporiopsis subvermispora (strain B)</name>
    <name type="common">White-rot fungus</name>
    <name type="synonym">Gelatoporia subvermispora</name>
    <dbReference type="NCBI Taxonomy" id="914234"/>
    <lineage>
        <taxon>Eukaryota</taxon>
        <taxon>Fungi</taxon>
        <taxon>Dikarya</taxon>
        <taxon>Basidiomycota</taxon>
        <taxon>Agaricomycotina</taxon>
        <taxon>Agaricomycetes</taxon>
        <taxon>Polyporales</taxon>
        <taxon>Gelatoporiaceae</taxon>
        <taxon>Gelatoporia</taxon>
    </lineage>
</organism>
<evidence type="ECO:0000256" key="1">
    <source>
        <dbReference type="SAM" id="MobiDB-lite"/>
    </source>
</evidence>
<dbReference type="OrthoDB" id="3245901at2759"/>
<gene>
    <name evidence="2" type="ORF">CERSUDRAFT_41310</name>
</gene>
<dbReference type="HOGENOM" id="CLU_997483_0_0_1"/>
<evidence type="ECO:0000313" key="3">
    <source>
        <dbReference type="Proteomes" id="UP000016930"/>
    </source>
</evidence>
<feature type="region of interest" description="Disordered" evidence="1">
    <location>
        <begin position="57"/>
        <end position="150"/>
    </location>
</feature>
<accession>M2PZ54</accession>
<name>M2PZ54_CERS8</name>
<feature type="compositionally biased region" description="Low complexity" evidence="1">
    <location>
        <begin position="98"/>
        <end position="114"/>
    </location>
</feature>
<dbReference type="EMBL" id="KB445791">
    <property type="protein sequence ID" value="EMD42214.1"/>
    <property type="molecule type" value="Genomic_DNA"/>
</dbReference>
<dbReference type="STRING" id="914234.M2PZ54"/>